<evidence type="ECO:0000313" key="1">
    <source>
        <dbReference type="EMBL" id="AFL50370.1"/>
    </source>
</evidence>
<evidence type="ECO:0000313" key="2">
    <source>
        <dbReference type="Proteomes" id="UP000006180"/>
    </source>
</evidence>
<dbReference type="EMBL" id="CP003563">
    <property type="protein sequence ID" value="AFL50370.1"/>
    <property type="molecule type" value="Genomic_DNA"/>
</dbReference>
<sequence length="39" mass="4371">MNQIANEYIINQPIGLRRVSTLRRITSVKSNAEGRSVKG</sequence>
<dbReference type="Proteomes" id="UP000006180">
    <property type="component" value="Chromosome"/>
</dbReference>
<dbReference type="STRING" id="1185652.USDA257_c17820"/>
<dbReference type="KEGG" id="sfd:USDA257_c17820"/>
<protein>
    <submittedName>
        <fullName evidence="1">Uncharacterized protein</fullName>
    </submittedName>
</protein>
<accession>I3X3B4</accession>
<proteinExistence type="predicted"/>
<reference evidence="1 2" key="1">
    <citation type="journal article" date="2012" name="J. Bacteriol.">
        <title>Complete genome sequence of the broad-host-range strain Sinorhizobium fredii USDA257.</title>
        <authorList>
            <person name="Schuldes J."/>
            <person name="Rodriguez Orbegoso M."/>
            <person name="Schmeisser C."/>
            <person name="Krishnan H.B."/>
            <person name="Daniel R."/>
            <person name="Streit W.R."/>
        </authorList>
    </citation>
    <scope>NUCLEOTIDE SEQUENCE [LARGE SCALE GENOMIC DNA]</scope>
    <source>
        <strain evidence="1 2">USDA 257</strain>
    </source>
</reference>
<gene>
    <name evidence="1" type="ORF">USDA257_c17820</name>
</gene>
<organism evidence="1 2">
    <name type="scientific">Sinorhizobium fredii (strain USDA 257)</name>
    <dbReference type="NCBI Taxonomy" id="1185652"/>
    <lineage>
        <taxon>Bacteria</taxon>
        <taxon>Pseudomonadati</taxon>
        <taxon>Pseudomonadota</taxon>
        <taxon>Alphaproteobacteria</taxon>
        <taxon>Hyphomicrobiales</taxon>
        <taxon>Rhizobiaceae</taxon>
        <taxon>Sinorhizobium/Ensifer group</taxon>
        <taxon>Sinorhizobium</taxon>
    </lineage>
</organism>
<dbReference type="PATRIC" id="fig|1185652.3.peg.1846"/>
<name>I3X3B4_SINF2</name>
<dbReference type="AlphaFoldDB" id="I3X3B4"/>
<dbReference type="HOGENOM" id="CLU_3317045_0_0_5"/>